<dbReference type="CDD" id="cd01168">
    <property type="entry name" value="adenosine_kinase"/>
    <property type="match status" value="1"/>
</dbReference>
<keyword evidence="8" id="KW-1185">Reference proteome</keyword>
<keyword evidence="2" id="KW-0808">Transferase</keyword>
<dbReference type="Gene3D" id="3.40.1190.20">
    <property type="match status" value="1"/>
</dbReference>
<name>A0A9W4TLW0_9PROT</name>
<dbReference type="PANTHER" id="PTHR43320">
    <property type="entry name" value="SUGAR KINASE"/>
    <property type="match status" value="1"/>
</dbReference>
<evidence type="ECO:0000313" key="8">
    <source>
        <dbReference type="Proteomes" id="UP001154259"/>
    </source>
</evidence>
<accession>A0A9W4TLW0</accession>
<dbReference type="InterPro" id="IPR002173">
    <property type="entry name" value="Carboh/pur_kinase_PfkB_CS"/>
</dbReference>
<evidence type="ECO:0000313" key="7">
    <source>
        <dbReference type="Proteomes" id="UP001154255"/>
    </source>
</evidence>
<organism evidence="5 7">
    <name type="scientific">Commensalibacter communis</name>
    <dbReference type="NCBI Taxonomy" id="2972786"/>
    <lineage>
        <taxon>Bacteria</taxon>
        <taxon>Pseudomonadati</taxon>
        <taxon>Pseudomonadota</taxon>
        <taxon>Alphaproteobacteria</taxon>
        <taxon>Acetobacterales</taxon>
        <taxon>Acetobacteraceae</taxon>
    </lineage>
</organism>
<dbReference type="PANTHER" id="PTHR43320:SF3">
    <property type="entry name" value="CARBOHYDRATE KINASE PFKB DOMAIN-CONTAINING PROTEIN"/>
    <property type="match status" value="1"/>
</dbReference>
<sequence length="356" mass="38599">MLINYDNKKENKVKMRSFREILGRKRSDDTEFDIVGIGNAIVDVLVQVDSNFLEQQGMVPGTMALIDGQRAKELKSMLKAEKQMSGGSVANTCFVAALMGAKTAYLGKVADDGLGKNFADDIRQGGVYFPSQPLKAKGNADLLTARSIIFVTPDGQRTMNTYLGACTQFKPEDVIEEVISAGKVTFLEGYLFDGELAQKAFYQAADIAHKAGKKVALSLSDVFCVQRHLAAFKDFVSTRVDMVFANDHEICALYETEDFETAIAQAAKDAPIVVVTRGEKGSVIVAENERIEVACVPTVVVDTTGAGDAYVAGFLAGWTTDRTYAECGRLGSVVASEVISHFGARPLPELKEVMNF</sequence>
<keyword evidence="3" id="KW-0418">Kinase</keyword>
<feature type="domain" description="Carbohydrate kinase PfkB" evidence="4">
    <location>
        <begin position="78"/>
        <end position="346"/>
    </location>
</feature>
<dbReference type="PROSITE" id="PS00584">
    <property type="entry name" value="PFKB_KINASES_2"/>
    <property type="match status" value="1"/>
</dbReference>
<dbReference type="Proteomes" id="UP001154255">
    <property type="component" value="Unassembled WGS sequence"/>
</dbReference>
<comment type="similarity">
    <text evidence="1">Belongs to the carbohydrate kinase PfkB family.</text>
</comment>
<evidence type="ECO:0000259" key="4">
    <source>
        <dbReference type="Pfam" id="PF00294"/>
    </source>
</evidence>
<comment type="caution">
    <text evidence="5">The sequence shown here is derived from an EMBL/GenBank/DDBJ whole genome shotgun (WGS) entry which is preliminary data.</text>
</comment>
<protein>
    <submittedName>
        <fullName evidence="5 6">Ribokinase family (RbsK)</fullName>
    </submittedName>
</protein>
<reference evidence="5" key="1">
    <citation type="submission" date="2022-10" db="EMBL/GenBank/DDBJ databases">
        <authorList>
            <person name="Botero Cardona J."/>
        </authorList>
    </citation>
    <scope>NUCLEOTIDE SEQUENCE</scope>
    <source>
        <strain evidence="5">LMG 31819</strain>
        <strain evidence="6">R-53529</strain>
    </source>
</reference>
<evidence type="ECO:0000313" key="5">
    <source>
        <dbReference type="EMBL" id="CAI3922119.1"/>
    </source>
</evidence>
<gene>
    <name evidence="6" type="ORF">R53529_LOCUS1075</name>
    <name evidence="5" type="ORF">R53530_LOCUS25</name>
</gene>
<dbReference type="SUPFAM" id="SSF53613">
    <property type="entry name" value="Ribokinase-like"/>
    <property type="match status" value="1"/>
</dbReference>
<dbReference type="Pfam" id="PF00294">
    <property type="entry name" value="PfkB"/>
    <property type="match status" value="1"/>
</dbReference>
<dbReference type="GO" id="GO:0016301">
    <property type="term" value="F:kinase activity"/>
    <property type="evidence" value="ECO:0007669"/>
    <property type="project" value="UniProtKB-KW"/>
</dbReference>
<dbReference type="InterPro" id="IPR029056">
    <property type="entry name" value="Ribokinase-like"/>
</dbReference>
<dbReference type="Proteomes" id="UP001154259">
    <property type="component" value="Unassembled WGS sequence"/>
</dbReference>
<evidence type="ECO:0000313" key="6">
    <source>
        <dbReference type="EMBL" id="CAI3940341.1"/>
    </source>
</evidence>
<evidence type="ECO:0000256" key="2">
    <source>
        <dbReference type="ARBA" id="ARBA00022679"/>
    </source>
</evidence>
<evidence type="ECO:0000256" key="1">
    <source>
        <dbReference type="ARBA" id="ARBA00010688"/>
    </source>
</evidence>
<dbReference type="AlphaFoldDB" id="A0A9W4TLW0"/>
<dbReference type="InterPro" id="IPR011611">
    <property type="entry name" value="PfkB_dom"/>
</dbReference>
<dbReference type="InterPro" id="IPR052700">
    <property type="entry name" value="Carb_kinase_PfkB-like"/>
</dbReference>
<evidence type="ECO:0000256" key="3">
    <source>
        <dbReference type="ARBA" id="ARBA00022777"/>
    </source>
</evidence>
<dbReference type="EMBL" id="CAMXCS010000001">
    <property type="protein sequence ID" value="CAI3940341.1"/>
    <property type="molecule type" value="Genomic_DNA"/>
</dbReference>
<dbReference type="EMBL" id="CAMXCM010000001">
    <property type="protein sequence ID" value="CAI3922119.1"/>
    <property type="molecule type" value="Genomic_DNA"/>
</dbReference>
<proteinExistence type="inferred from homology"/>